<dbReference type="Proteomes" id="UP001066276">
    <property type="component" value="Chromosome 5"/>
</dbReference>
<name>A0AAV7RV51_PLEWA</name>
<accession>A0AAV7RV51</accession>
<dbReference type="EMBL" id="JANPWB010000009">
    <property type="protein sequence ID" value="KAJ1155074.1"/>
    <property type="molecule type" value="Genomic_DNA"/>
</dbReference>
<protein>
    <submittedName>
        <fullName evidence="2">Uncharacterized protein</fullName>
    </submittedName>
</protein>
<feature type="compositionally biased region" description="Basic and acidic residues" evidence="1">
    <location>
        <begin position="19"/>
        <end position="116"/>
    </location>
</feature>
<reference evidence="2" key="1">
    <citation type="journal article" date="2022" name="bioRxiv">
        <title>Sequencing and chromosome-scale assembly of the giantPleurodeles waltlgenome.</title>
        <authorList>
            <person name="Brown T."/>
            <person name="Elewa A."/>
            <person name="Iarovenko S."/>
            <person name="Subramanian E."/>
            <person name="Araus A.J."/>
            <person name="Petzold A."/>
            <person name="Susuki M."/>
            <person name="Suzuki K.-i.T."/>
            <person name="Hayashi T."/>
            <person name="Toyoda A."/>
            <person name="Oliveira C."/>
            <person name="Osipova E."/>
            <person name="Leigh N.D."/>
            <person name="Simon A."/>
            <person name="Yun M.H."/>
        </authorList>
    </citation>
    <scope>NUCLEOTIDE SEQUENCE</scope>
    <source>
        <strain evidence="2">20211129_DDA</strain>
        <tissue evidence="2">Liver</tissue>
    </source>
</reference>
<sequence length="145" mass="16753">MGTPTDARGDDFQVPSQKGKRDSGKGRKEFPRGTPPREEKETPPQEEKETPPREEKETPPREEKETPPREEKETPQEQKETPQEEKEKPNEAQEDREGRAEGERRDPETSTCRHDPGGSWLNKGYDIDGQSYNLDYVLCTKVFRL</sequence>
<dbReference type="AlphaFoldDB" id="A0AAV7RV51"/>
<feature type="region of interest" description="Disordered" evidence="1">
    <location>
        <begin position="1"/>
        <end position="128"/>
    </location>
</feature>
<evidence type="ECO:0000313" key="3">
    <source>
        <dbReference type="Proteomes" id="UP001066276"/>
    </source>
</evidence>
<comment type="caution">
    <text evidence="2">The sequence shown here is derived from an EMBL/GenBank/DDBJ whole genome shotgun (WGS) entry which is preliminary data.</text>
</comment>
<evidence type="ECO:0000256" key="1">
    <source>
        <dbReference type="SAM" id="MobiDB-lite"/>
    </source>
</evidence>
<evidence type="ECO:0000313" key="2">
    <source>
        <dbReference type="EMBL" id="KAJ1155074.1"/>
    </source>
</evidence>
<organism evidence="2 3">
    <name type="scientific">Pleurodeles waltl</name>
    <name type="common">Iberian ribbed newt</name>
    <dbReference type="NCBI Taxonomy" id="8319"/>
    <lineage>
        <taxon>Eukaryota</taxon>
        <taxon>Metazoa</taxon>
        <taxon>Chordata</taxon>
        <taxon>Craniata</taxon>
        <taxon>Vertebrata</taxon>
        <taxon>Euteleostomi</taxon>
        <taxon>Amphibia</taxon>
        <taxon>Batrachia</taxon>
        <taxon>Caudata</taxon>
        <taxon>Salamandroidea</taxon>
        <taxon>Salamandridae</taxon>
        <taxon>Pleurodelinae</taxon>
        <taxon>Pleurodeles</taxon>
    </lineage>
</organism>
<gene>
    <name evidence="2" type="ORF">NDU88_007810</name>
</gene>
<keyword evidence="3" id="KW-1185">Reference proteome</keyword>
<proteinExistence type="predicted"/>